<dbReference type="Pfam" id="PF14092">
    <property type="entry name" value="DUF4270"/>
    <property type="match status" value="1"/>
</dbReference>
<reference evidence="2 3" key="1">
    <citation type="submission" date="2018-01" db="EMBL/GenBank/DDBJ databases">
        <title>Genomic Encyclopedia of Type Strains, Phase I: the one thousand microbial genomes (KMG-I) project.</title>
        <authorList>
            <person name="Goeker M."/>
        </authorList>
    </citation>
    <scope>NUCLEOTIDE SEQUENCE [LARGE SCALE GENOMIC DNA]</scope>
    <source>
        <strain evidence="2 3">DSM 17960</strain>
    </source>
</reference>
<evidence type="ECO:0000256" key="1">
    <source>
        <dbReference type="SAM" id="SignalP"/>
    </source>
</evidence>
<dbReference type="PROSITE" id="PS51257">
    <property type="entry name" value="PROKAR_LIPOPROTEIN"/>
    <property type="match status" value="1"/>
</dbReference>
<organism evidence="2 3">
    <name type="scientific">Flavobacterium croceum DSM 17960</name>
    <dbReference type="NCBI Taxonomy" id="1121886"/>
    <lineage>
        <taxon>Bacteria</taxon>
        <taxon>Pseudomonadati</taxon>
        <taxon>Bacteroidota</taxon>
        <taxon>Flavobacteriia</taxon>
        <taxon>Flavobacteriales</taxon>
        <taxon>Flavobacteriaceae</taxon>
        <taxon>Flavobacterium</taxon>
    </lineage>
</organism>
<evidence type="ECO:0000313" key="2">
    <source>
        <dbReference type="EMBL" id="POS01878.1"/>
    </source>
</evidence>
<dbReference type="AlphaFoldDB" id="A0A2S4N870"/>
<sequence>MKKISKIVTPLFLLLFTTLLLVSCDKDFNELGTDFVADDHYGMLNQNFDLDINNKATGAVQTNNLPINTLGYYNDPVFGKTTSSFVTELSLGTTSLDFVNINTIEIDSVYLYVPYFSTLQSTDATTGDSQYTLNKDSILSNSSVENEYTKISLKVYRNNYDLSQVDVSEGLQTLKKHYSDELNDFTNVNQELLYSDDSFEFKRDQIKIKKNIGLSTEAVKERLAPGMFLDLTQNDPAKKAFYKQLLTTGNQYGYLENNNLFRKNLFRGLLFKAAASPSSPEAGTAAKMNFAQGKITIVYKDEKSSTDTTKERKTLLLNLSGNTVNFFDNQNSYTDNVATDELLLKGGNGSISVISLFGGNTNSTSPELNAMRSNKWLINDASITFTVKSPNTLAQVPNRIYLFDLKNKKPIVDYTYDQTTSVLTSKYNKYIHGGIRYKDGDDIVYKIRLTNHLRNLVKYADSTNVKLGLVVTEGIGNTTSMQFKNPTPNYFATGQSLKYLPTMSVANPLGVKLYGTNPSTNNTKKVKFEVWYTKPE</sequence>
<dbReference type="Proteomes" id="UP000237056">
    <property type="component" value="Unassembled WGS sequence"/>
</dbReference>
<keyword evidence="3" id="KW-1185">Reference proteome</keyword>
<name>A0A2S4N870_9FLAO</name>
<feature type="signal peptide" evidence="1">
    <location>
        <begin position="1"/>
        <end position="22"/>
    </location>
</feature>
<dbReference type="RefSeq" id="WP_103725947.1">
    <property type="nucleotide sequence ID" value="NZ_PQNY01000007.1"/>
</dbReference>
<gene>
    <name evidence="2" type="ORF">Q361_10768</name>
</gene>
<feature type="chain" id="PRO_5015739723" evidence="1">
    <location>
        <begin position="23"/>
        <end position="536"/>
    </location>
</feature>
<evidence type="ECO:0000313" key="3">
    <source>
        <dbReference type="Proteomes" id="UP000237056"/>
    </source>
</evidence>
<dbReference type="OrthoDB" id="1466062at2"/>
<comment type="caution">
    <text evidence="2">The sequence shown here is derived from an EMBL/GenBank/DDBJ whole genome shotgun (WGS) entry which is preliminary data.</text>
</comment>
<dbReference type="EMBL" id="PQNY01000007">
    <property type="protein sequence ID" value="POS01878.1"/>
    <property type="molecule type" value="Genomic_DNA"/>
</dbReference>
<keyword evidence="1" id="KW-0732">Signal</keyword>
<dbReference type="InterPro" id="IPR025366">
    <property type="entry name" value="DUF4270"/>
</dbReference>
<proteinExistence type="predicted"/>
<protein>
    <submittedName>
        <fullName evidence="2">Uncharacterized protein DUF4270</fullName>
    </submittedName>
</protein>
<accession>A0A2S4N870</accession>